<dbReference type="Proteomes" id="UP000446768">
    <property type="component" value="Unassembled WGS sequence"/>
</dbReference>
<dbReference type="InterPro" id="IPR051635">
    <property type="entry name" value="SNAT-like"/>
</dbReference>
<dbReference type="CDD" id="cd04301">
    <property type="entry name" value="NAT_SF"/>
    <property type="match status" value="1"/>
</dbReference>
<dbReference type="InterPro" id="IPR000182">
    <property type="entry name" value="GNAT_dom"/>
</dbReference>
<comment type="caution">
    <text evidence="4">The sequence shown here is derived from an EMBL/GenBank/DDBJ whole genome shotgun (WGS) entry which is preliminary data.</text>
</comment>
<dbReference type="Gene3D" id="3.40.630.30">
    <property type="match status" value="1"/>
</dbReference>
<evidence type="ECO:0000256" key="2">
    <source>
        <dbReference type="ARBA" id="ARBA00023315"/>
    </source>
</evidence>
<evidence type="ECO:0000259" key="3">
    <source>
        <dbReference type="PROSITE" id="PS51186"/>
    </source>
</evidence>
<keyword evidence="2" id="KW-0012">Acyltransferase</keyword>
<evidence type="ECO:0000313" key="4">
    <source>
        <dbReference type="EMBL" id="MRV72476.1"/>
    </source>
</evidence>
<organism evidence="4 5">
    <name type="scientific">Pseudoduganella rivuli</name>
    <dbReference type="NCBI Taxonomy" id="2666085"/>
    <lineage>
        <taxon>Bacteria</taxon>
        <taxon>Pseudomonadati</taxon>
        <taxon>Pseudomonadota</taxon>
        <taxon>Betaproteobacteria</taxon>
        <taxon>Burkholderiales</taxon>
        <taxon>Oxalobacteraceae</taxon>
        <taxon>Telluria group</taxon>
        <taxon>Pseudoduganella</taxon>
    </lineage>
</organism>
<keyword evidence="5" id="KW-1185">Reference proteome</keyword>
<dbReference type="RefSeq" id="WP_154374043.1">
    <property type="nucleotide sequence ID" value="NZ_WKJJ01000006.1"/>
</dbReference>
<reference evidence="4 5" key="1">
    <citation type="submission" date="2019-11" db="EMBL/GenBank/DDBJ databases">
        <title>Novel species isolated from a subtropical stream in China.</title>
        <authorList>
            <person name="Lu H."/>
        </authorList>
    </citation>
    <scope>NUCLEOTIDE SEQUENCE [LARGE SCALE GENOMIC DNA]</scope>
    <source>
        <strain evidence="4 5">FT92W</strain>
    </source>
</reference>
<sequence length="186" mass="20668">MEHLQLRQAVASDLADIMRLERAGFAPAIQETEATFAERLAAGGDGCWVLADGERVFGYLCAEFWRFEEPAPLARFARDHRAQDTHRADGEEIYVSSMVVDPVLRGTGWGRRLFNGALAAMRERHHQLRSAILIVHPEWHGARHIYRSAGFTEIGEVPAYFAAPDGIPRAAIIMRRACSAIATSPT</sequence>
<name>A0A7X2IMB9_9BURK</name>
<dbReference type="Pfam" id="PF00583">
    <property type="entry name" value="Acetyltransf_1"/>
    <property type="match status" value="1"/>
</dbReference>
<evidence type="ECO:0000256" key="1">
    <source>
        <dbReference type="ARBA" id="ARBA00022679"/>
    </source>
</evidence>
<dbReference type="GO" id="GO:0008080">
    <property type="term" value="F:N-acetyltransferase activity"/>
    <property type="evidence" value="ECO:0007669"/>
    <property type="project" value="UniProtKB-ARBA"/>
</dbReference>
<dbReference type="SUPFAM" id="SSF55729">
    <property type="entry name" value="Acyl-CoA N-acyltransferases (Nat)"/>
    <property type="match status" value="1"/>
</dbReference>
<dbReference type="PANTHER" id="PTHR10908:SF0">
    <property type="entry name" value="SEROTONIN N-ACETYLTRANSFERASE"/>
    <property type="match status" value="1"/>
</dbReference>
<dbReference type="EMBL" id="WKJJ01000006">
    <property type="protein sequence ID" value="MRV72476.1"/>
    <property type="molecule type" value="Genomic_DNA"/>
</dbReference>
<dbReference type="PANTHER" id="PTHR10908">
    <property type="entry name" value="SEROTONIN N-ACETYLTRANSFERASE"/>
    <property type="match status" value="1"/>
</dbReference>
<dbReference type="InterPro" id="IPR016181">
    <property type="entry name" value="Acyl_CoA_acyltransferase"/>
</dbReference>
<accession>A0A7X2IMB9</accession>
<feature type="domain" description="N-acetyltransferase" evidence="3">
    <location>
        <begin position="4"/>
        <end position="179"/>
    </location>
</feature>
<gene>
    <name evidence="4" type="ORF">GJ700_12215</name>
</gene>
<dbReference type="PROSITE" id="PS51186">
    <property type="entry name" value="GNAT"/>
    <property type="match status" value="1"/>
</dbReference>
<protein>
    <submittedName>
        <fullName evidence="4">GNAT family N-acetyltransferase</fullName>
    </submittedName>
</protein>
<dbReference type="AlphaFoldDB" id="A0A7X2IMB9"/>
<proteinExistence type="predicted"/>
<keyword evidence="1 4" id="KW-0808">Transferase</keyword>
<evidence type="ECO:0000313" key="5">
    <source>
        <dbReference type="Proteomes" id="UP000446768"/>
    </source>
</evidence>